<feature type="transmembrane region" description="Helical" evidence="7">
    <location>
        <begin position="95"/>
        <end position="119"/>
    </location>
</feature>
<dbReference type="PANTHER" id="PTHR30151">
    <property type="entry name" value="ALKANE SULFONATE ABC TRANSPORTER-RELATED, MEMBRANE SUBUNIT"/>
    <property type="match status" value="1"/>
</dbReference>
<keyword evidence="4 7" id="KW-0812">Transmembrane</keyword>
<comment type="caution">
    <text evidence="9">The sequence shown here is derived from an EMBL/GenBank/DDBJ whole genome shotgun (WGS) entry which is preliminary data.</text>
</comment>
<evidence type="ECO:0000256" key="7">
    <source>
        <dbReference type="RuleBase" id="RU363032"/>
    </source>
</evidence>
<feature type="transmembrane region" description="Helical" evidence="7">
    <location>
        <begin position="170"/>
        <end position="191"/>
    </location>
</feature>
<dbReference type="Proteomes" id="UP001144256">
    <property type="component" value="Unassembled WGS sequence"/>
</dbReference>
<keyword evidence="3" id="KW-1003">Cell membrane</keyword>
<comment type="similarity">
    <text evidence="7">Belongs to the binding-protein-dependent transport system permease family.</text>
</comment>
<protein>
    <submittedName>
        <fullName evidence="9">ABC transporter permease</fullName>
    </submittedName>
</protein>
<keyword evidence="2 7" id="KW-0813">Transport</keyword>
<dbReference type="GO" id="GO:0005886">
    <property type="term" value="C:plasma membrane"/>
    <property type="evidence" value="ECO:0007669"/>
    <property type="project" value="UniProtKB-SubCell"/>
</dbReference>
<accession>A0A9W5YDH6</accession>
<keyword evidence="5 7" id="KW-1133">Transmembrane helix</keyword>
<reference evidence="9" key="1">
    <citation type="submission" date="2022-06" db="EMBL/GenBank/DDBJ databases">
        <title>Vallitalea longa sp. nov., an anaerobic bacterium isolated from marine sediment.</title>
        <authorList>
            <person name="Hirano S."/>
            <person name="Terahara T."/>
            <person name="Mori K."/>
            <person name="Hamada M."/>
            <person name="Matsumoto R."/>
            <person name="Kobayashi T."/>
        </authorList>
    </citation>
    <scope>NUCLEOTIDE SEQUENCE</scope>
    <source>
        <strain evidence="9">SH18-1</strain>
    </source>
</reference>
<evidence type="ECO:0000256" key="3">
    <source>
        <dbReference type="ARBA" id="ARBA00022475"/>
    </source>
</evidence>
<evidence type="ECO:0000256" key="5">
    <source>
        <dbReference type="ARBA" id="ARBA00022989"/>
    </source>
</evidence>
<evidence type="ECO:0000256" key="6">
    <source>
        <dbReference type="ARBA" id="ARBA00023136"/>
    </source>
</evidence>
<dbReference type="EMBL" id="BRLB01000006">
    <property type="protein sequence ID" value="GKX29919.1"/>
    <property type="molecule type" value="Genomic_DNA"/>
</dbReference>
<feature type="domain" description="ABC transmembrane type-1" evidence="8">
    <location>
        <begin position="61"/>
        <end position="241"/>
    </location>
</feature>
<dbReference type="GO" id="GO:0055085">
    <property type="term" value="P:transmembrane transport"/>
    <property type="evidence" value="ECO:0007669"/>
    <property type="project" value="InterPro"/>
</dbReference>
<evidence type="ECO:0000313" key="10">
    <source>
        <dbReference type="Proteomes" id="UP001144256"/>
    </source>
</evidence>
<keyword evidence="6 7" id="KW-0472">Membrane</keyword>
<dbReference type="Pfam" id="PF00528">
    <property type="entry name" value="BPD_transp_1"/>
    <property type="match status" value="1"/>
</dbReference>
<dbReference type="RefSeq" id="WP_281815683.1">
    <property type="nucleotide sequence ID" value="NZ_BRLB01000006.1"/>
</dbReference>
<keyword evidence="10" id="KW-1185">Reference proteome</keyword>
<feature type="transmembrane region" description="Helical" evidence="7">
    <location>
        <begin position="125"/>
        <end position="149"/>
    </location>
</feature>
<evidence type="ECO:0000256" key="1">
    <source>
        <dbReference type="ARBA" id="ARBA00004651"/>
    </source>
</evidence>
<name>A0A9W5YDH6_9FIRM</name>
<evidence type="ECO:0000256" key="4">
    <source>
        <dbReference type="ARBA" id="ARBA00022692"/>
    </source>
</evidence>
<dbReference type="PANTHER" id="PTHR30151:SF0">
    <property type="entry name" value="ABC TRANSPORTER PERMEASE PROTEIN MJ0413-RELATED"/>
    <property type="match status" value="1"/>
</dbReference>
<organism evidence="9 10">
    <name type="scientific">Vallitalea longa</name>
    <dbReference type="NCBI Taxonomy" id="2936439"/>
    <lineage>
        <taxon>Bacteria</taxon>
        <taxon>Bacillati</taxon>
        <taxon>Bacillota</taxon>
        <taxon>Clostridia</taxon>
        <taxon>Lachnospirales</taxon>
        <taxon>Vallitaleaceae</taxon>
        <taxon>Vallitalea</taxon>
    </lineage>
</organism>
<dbReference type="SUPFAM" id="SSF161098">
    <property type="entry name" value="MetI-like"/>
    <property type="match status" value="1"/>
</dbReference>
<evidence type="ECO:0000256" key="2">
    <source>
        <dbReference type="ARBA" id="ARBA00022448"/>
    </source>
</evidence>
<evidence type="ECO:0000259" key="8">
    <source>
        <dbReference type="PROSITE" id="PS50928"/>
    </source>
</evidence>
<evidence type="ECO:0000313" key="9">
    <source>
        <dbReference type="EMBL" id="GKX29919.1"/>
    </source>
</evidence>
<dbReference type="PROSITE" id="PS50928">
    <property type="entry name" value="ABC_TM1"/>
    <property type="match status" value="1"/>
</dbReference>
<sequence length="255" mass="29333">METSITKNRRIVYKIIAFIFWILVWEIIALLINKEIYLPTPYNTFKVLVSEIKTAMFWQTVFSTIFRVAIGFFIACIIGIIFGIICGVNKFIYEILNLIIVAVKSTPVMSFILIAVIWFKSDNVPIFICFLMCFPIIWTSVVGGINNIDKRLIDMAYVYKVDKKYIVKDIYIPSIVPYITTAMITSLGLGWKVTVAAEVLSSPKFSIGTKLYDAKVYVESEQLFAWTIVVIALSLILEYIFKYLLRKILPVRIQK</sequence>
<feature type="transmembrane region" description="Helical" evidence="7">
    <location>
        <begin position="65"/>
        <end position="88"/>
    </location>
</feature>
<feature type="transmembrane region" description="Helical" evidence="7">
    <location>
        <begin position="12"/>
        <end position="32"/>
    </location>
</feature>
<feature type="transmembrane region" description="Helical" evidence="7">
    <location>
        <begin position="223"/>
        <end position="245"/>
    </location>
</feature>
<dbReference type="Gene3D" id="1.10.3720.10">
    <property type="entry name" value="MetI-like"/>
    <property type="match status" value="1"/>
</dbReference>
<proteinExistence type="inferred from homology"/>
<dbReference type="AlphaFoldDB" id="A0A9W5YDH6"/>
<dbReference type="InterPro" id="IPR035906">
    <property type="entry name" value="MetI-like_sf"/>
</dbReference>
<comment type="subcellular location">
    <subcellularLocation>
        <location evidence="1 7">Cell membrane</location>
        <topology evidence="1 7">Multi-pass membrane protein</topology>
    </subcellularLocation>
</comment>
<dbReference type="InterPro" id="IPR000515">
    <property type="entry name" value="MetI-like"/>
</dbReference>
<gene>
    <name evidence="9" type="ORF">SH1V18_23990</name>
</gene>